<evidence type="ECO:0000259" key="8">
    <source>
        <dbReference type="Pfam" id="PF01656"/>
    </source>
</evidence>
<evidence type="ECO:0000313" key="11">
    <source>
        <dbReference type="Proteomes" id="UP000621454"/>
    </source>
</evidence>
<dbReference type="PROSITE" id="PS51274">
    <property type="entry name" value="GATASE_COBBQ"/>
    <property type="match status" value="1"/>
</dbReference>
<dbReference type="NCBIfam" id="TIGR00379">
    <property type="entry name" value="cobB"/>
    <property type="match status" value="1"/>
</dbReference>
<dbReference type="CDD" id="cd05388">
    <property type="entry name" value="CobB_N"/>
    <property type="match status" value="1"/>
</dbReference>
<reference evidence="10" key="1">
    <citation type="journal article" date="2014" name="Int. J. Syst. Evol. Microbiol.">
        <title>Complete genome sequence of Corynebacterium casei LMG S-19264T (=DSM 44701T), isolated from a smear-ripened cheese.</title>
        <authorList>
            <consortium name="US DOE Joint Genome Institute (JGI-PGF)"/>
            <person name="Walter F."/>
            <person name="Albersmeier A."/>
            <person name="Kalinowski J."/>
            <person name="Ruckert C."/>
        </authorList>
    </citation>
    <scope>NUCLEOTIDE SEQUENCE</scope>
    <source>
        <strain evidence="10">CGMCC 1.12827</strain>
    </source>
</reference>
<evidence type="ECO:0000256" key="3">
    <source>
        <dbReference type="ARBA" id="ARBA00022741"/>
    </source>
</evidence>
<comment type="caution">
    <text evidence="10">The sequence shown here is derived from an EMBL/GenBank/DDBJ whole genome shotgun (WGS) entry which is preliminary data.</text>
</comment>
<comment type="cofactor">
    <cofactor evidence="1 7">
        <name>Mg(2+)</name>
        <dbReference type="ChEBI" id="CHEBI:18420"/>
    </cofactor>
</comment>
<accession>A0A916WR77</accession>
<keyword evidence="7" id="KW-0169">Cobalamin biosynthesis</keyword>
<organism evidence="10 11">
    <name type="scientific">Gordonia jinhuaensis</name>
    <dbReference type="NCBI Taxonomy" id="1517702"/>
    <lineage>
        <taxon>Bacteria</taxon>
        <taxon>Bacillati</taxon>
        <taxon>Actinomycetota</taxon>
        <taxon>Actinomycetes</taxon>
        <taxon>Mycobacteriales</taxon>
        <taxon>Gordoniaceae</taxon>
        <taxon>Gordonia</taxon>
    </lineage>
</organism>
<dbReference type="InterPro" id="IPR027417">
    <property type="entry name" value="P-loop_NTPase"/>
</dbReference>
<name>A0A916WR77_9ACTN</name>
<dbReference type="GO" id="GO:0043802">
    <property type="term" value="F:hydrogenobyrinic acid a,c-diamide synthase (glutamine-hydrolysing) activity"/>
    <property type="evidence" value="ECO:0007669"/>
    <property type="project" value="UniProtKB-UniRule"/>
</dbReference>
<evidence type="ECO:0000256" key="4">
    <source>
        <dbReference type="ARBA" id="ARBA00022840"/>
    </source>
</evidence>
<keyword evidence="11" id="KW-1185">Reference proteome</keyword>
<dbReference type="GO" id="GO:0042242">
    <property type="term" value="F:cobyrinic acid a,c-diamide synthase activity"/>
    <property type="evidence" value="ECO:0007669"/>
    <property type="project" value="InterPro"/>
</dbReference>
<evidence type="ECO:0000256" key="2">
    <source>
        <dbReference type="ARBA" id="ARBA00022598"/>
    </source>
</evidence>
<dbReference type="GO" id="GO:0005524">
    <property type="term" value="F:ATP binding"/>
    <property type="evidence" value="ECO:0007669"/>
    <property type="project" value="UniProtKB-UniRule"/>
</dbReference>
<keyword evidence="6 7" id="KW-0315">Glutamine amidotransferase</keyword>
<dbReference type="InterPro" id="IPR011698">
    <property type="entry name" value="GATase_3"/>
</dbReference>
<reference evidence="10" key="2">
    <citation type="submission" date="2020-09" db="EMBL/GenBank/DDBJ databases">
        <authorList>
            <person name="Sun Q."/>
            <person name="Zhou Y."/>
        </authorList>
    </citation>
    <scope>NUCLEOTIDE SEQUENCE</scope>
    <source>
        <strain evidence="10">CGMCC 1.12827</strain>
    </source>
</reference>
<dbReference type="AlphaFoldDB" id="A0A916WR77"/>
<keyword evidence="3 7" id="KW-0547">Nucleotide-binding</keyword>
<sequence>MVSAVPAVVIAAASSGSGKTTIATGLMGALRAAGRRVAPFKVGPDYIDPGYHALAAGRVGRNLDPVLVGAHRIGPLYAHGSHGADIAVIEGVMGLFDGRIVEEPAAAADPIAAGSTAEVAVALGAPVVMVVDGTGQGQSVAAMLHGFCTYDPRVRICGVILNRVGSPRHEQVLRQACERVGLPVFGAIRRDDQLSVPARHLGLVPAAESGGPARAAVEAMSRSVAAGVDLDALVRVAAATEPAAGVAPWTPADEVGEPAPGRPLVAVAGGRAFTFGYAEHPELLAAAGAQVVTFDPLSDRLPEHTSAMIIGGGFPEEHAAELSANTALRRDVVALAAAGAPIVGECAGLLYLARELDGHQMTGVLPVDGRFSPRLTLGYRDAVASTGSPFHDIGDRVVGHEFHRSVVVAAGGGDTGTCAQPRGDIAPAWTWRRVDPVTGARSTVDDGVVIGSVHASYLHLHPASTPRAVRRLVAAAARWADAAEIDRRPVGDTMTRR</sequence>
<dbReference type="HAMAP" id="MF_00027">
    <property type="entry name" value="CobB_CbiA"/>
    <property type="match status" value="1"/>
</dbReference>
<dbReference type="Pfam" id="PF01656">
    <property type="entry name" value="CbiA"/>
    <property type="match status" value="1"/>
</dbReference>
<dbReference type="Pfam" id="PF07685">
    <property type="entry name" value="GATase_3"/>
    <property type="match status" value="1"/>
</dbReference>
<dbReference type="EC" id="6.3.5.9" evidence="7"/>
<evidence type="ECO:0000256" key="6">
    <source>
        <dbReference type="ARBA" id="ARBA00022962"/>
    </source>
</evidence>
<dbReference type="PANTHER" id="PTHR43873:SF1">
    <property type="entry name" value="COBYRINATE A,C-DIAMIDE SYNTHASE"/>
    <property type="match status" value="1"/>
</dbReference>
<evidence type="ECO:0000256" key="7">
    <source>
        <dbReference type="HAMAP-Rule" id="MF_00027"/>
    </source>
</evidence>
<evidence type="ECO:0000259" key="9">
    <source>
        <dbReference type="Pfam" id="PF07685"/>
    </source>
</evidence>
<keyword evidence="2 7" id="KW-0436">Ligase</keyword>
<dbReference type="Proteomes" id="UP000621454">
    <property type="component" value="Unassembled WGS sequence"/>
</dbReference>
<proteinExistence type="inferred from homology"/>
<comment type="pathway">
    <text evidence="7">Cofactor biosynthesis; adenosylcobalamin biosynthesis; cob(II)yrinate a,c-diamide from precorrin-2 (aerobic route): step 9/10.</text>
</comment>
<dbReference type="SUPFAM" id="SSF52540">
    <property type="entry name" value="P-loop containing nucleoside triphosphate hydrolases"/>
    <property type="match status" value="1"/>
</dbReference>
<evidence type="ECO:0000256" key="1">
    <source>
        <dbReference type="ARBA" id="ARBA00001946"/>
    </source>
</evidence>
<evidence type="ECO:0000256" key="5">
    <source>
        <dbReference type="ARBA" id="ARBA00022842"/>
    </source>
</evidence>
<dbReference type="Gene3D" id="3.40.50.880">
    <property type="match status" value="1"/>
</dbReference>
<feature type="site" description="Increases nucleophilicity of active site Cys" evidence="7">
    <location>
        <position position="459"/>
    </location>
</feature>
<comment type="catalytic activity">
    <reaction evidence="7">
        <text>hydrogenobyrinate + 2 L-glutamine + 2 ATP + 2 H2O = hydrogenobyrinate a,c-diamide + 2 L-glutamate + 2 ADP + 2 phosphate + 2 H(+)</text>
        <dbReference type="Rhea" id="RHEA:12544"/>
        <dbReference type="ChEBI" id="CHEBI:15377"/>
        <dbReference type="ChEBI" id="CHEBI:15378"/>
        <dbReference type="ChEBI" id="CHEBI:29985"/>
        <dbReference type="ChEBI" id="CHEBI:30616"/>
        <dbReference type="ChEBI" id="CHEBI:43474"/>
        <dbReference type="ChEBI" id="CHEBI:58359"/>
        <dbReference type="ChEBI" id="CHEBI:77873"/>
        <dbReference type="ChEBI" id="CHEBI:77874"/>
        <dbReference type="ChEBI" id="CHEBI:456216"/>
        <dbReference type="EC" id="6.3.5.9"/>
    </reaction>
</comment>
<comment type="miscellaneous">
    <text evidence="7">The a and c carboxylates of hydrogenobyrinate are activated for nucleophilic attack via formation of a phosphorylated intermediate by ATP. CobB catalyzes first the amidation of the c-carboxylate, and then that of the a-carboxylate.</text>
</comment>
<evidence type="ECO:0000313" key="10">
    <source>
        <dbReference type="EMBL" id="GGB26846.1"/>
    </source>
</evidence>
<dbReference type="CDD" id="cd03130">
    <property type="entry name" value="GATase1_CobB"/>
    <property type="match status" value="1"/>
</dbReference>
<dbReference type="InterPro" id="IPR004484">
    <property type="entry name" value="CbiA/CobB_synth"/>
</dbReference>
<gene>
    <name evidence="7 10" type="primary">cobB</name>
    <name evidence="10" type="ORF">GCM10011489_13720</name>
</gene>
<comment type="function">
    <text evidence="7">Catalyzes the ATP-dependent amidation of the two carboxylate groups at positions a and c of hydrogenobyrinate, using either L-glutamine or ammonia as the nitrogen source.</text>
</comment>
<dbReference type="PANTHER" id="PTHR43873">
    <property type="entry name" value="COBYRINATE A,C-DIAMIDE SYNTHASE"/>
    <property type="match status" value="1"/>
</dbReference>
<feature type="active site" description="Nucleophile" evidence="7">
    <location>
        <position position="346"/>
    </location>
</feature>
<dbReference type="NCBIfam" id="NF002204">
    <property type="entry name" value="PRK01077.1"/>
    <property type="match status" value="1"/>
</dbReference>
<keyword evidence="5 7" id="KW-0460">Magnesium</keyword>
<dbReference type="InterPro" id="IPR002586">
    <property type="entry name" value="CobQ/CobB/MinD/ParA_Nub-bd_dom"/>
</dbReference>
<keyword evidence="4 7" id="KW-0067">ATP-binding</keyword>
<feature type="domain" description="CobQ/CobB/MinD/ParA nucleotide binding" evidence="8">
    <location>
        <begin position="8"/>
        <end position="201"/>
    </location>
</feature>
<dbReference type="InterPro" id="IPR029062">
    <property type="entry name" value="Class_I_gatase-like"/>
</dbReference>
<dbReference type="EMBL" id="BMGC01000006">
    <property type="protein sequence ID" value="GGB26846.1"/>
    <property type="molecule type" value="Genomic_DNA"/>
</dbReference>
<protein>
    <recommendedName>
        <fullName evidence="7">Hydrogenobyrinate a,c-diamide synthase</fullName>
        <ecNumber evidence="7">6.3.5.9</ecNumber>
    </recommendedName>
    <alternativeName>
        <fullName evidence="7">Hydrogenobyrinic acid a,c-diamide synthase</fullName>
    </alternativeName>
</protein>
<dbReference type="GO" id="GO:0009236">
    <property type="term" value="P:cobalamin biosynthetic process"/>
    <property type="evidence" value="ECO:0007669"/>
    <property type="project" value="UniProtKB-UniRule"/>
</dbReference>
<comment type="similarity">
    <text evidence="7">Belongs to the CobB/CbiA family.</text>
</comment>
<dbReference type="SUPFAM" id="SSF52317">
    <property type="entry name" value="Class I glutamine amidotransferase-like"/>
    <property type="match status" value="1"/>
</dbReference>
<feature type="domain" description="CobB/CobQ-like glutamine amidotransferase" evidence="9">
    <location>
        <begin position="273"/>
        <end position="462"/>
    </location>
</feature>
<comment type="domain">
    <text evidence="7">Comprises of two domains. The C-terminal domain contains the binding site for glutamine and catalyzes the hydrolysis of this substrate to glutamate and ammonia. The N-terminal domain is anticipated to bind ATP and hydrogenobyrinate and catalyzes the ultimate synthesis of the diamide product. The ammonia produced via the glutaminase domain is probably translocated to the adjacent domain via a molecular tunnel, where it reacts with an activated intermediate.</text>
</comment>
<dbReference type="Gene3D" id="3.40.50.300">
    <property type="entry name" value="P-loop containing nucleotide triphosphate hydrolases"/>
    <property type="match status" value="2"/>
</dbReference>